<dbReference type="STRING" id="200991.AUC31_01490"/>
<dbReference type="Pfam" id="PF09335">
    <property type="entry name" value="VTT_dom"/>
    <property type="match status" value="1"/>
</dbReference>
<dbReference type="InterPro" id="IPR032816">
    <property type="entry name" value="VTT_dom"/>
</dbReference>
<dbReference type="AlphaFoldDB" id="A0A0U2ZA61"/>
<evidence type="ECO:0000313" key="4">
    <source>
        <dbReference type="Proteomes" id="UP000067683"/>
    </source>
</evidence>
<evidence type="ECO:0000256" key="1">
    <source>
        <dbReference type="SAM" id="Phobius"/>
    </source>
</evidence>
<organism evidence="3 4">
    <name type="scientific">Planococcus rifietoensis</name>
    <dbReference type="NCBI Taxonomy" id="200991"/>
    <lineage>
        <taxon>Bacteria</taxon>
        <taxon>Bacillati</taxon>
        <taxon>Bacillota</taxon>
        <taxon>Bacilli</taxon>
        <taxon>Bacillales</taxon>
        <taxon>Caryophanaceae</taxon>
        <taxon>Planococcus</taxon>
    </lineage>
</organism>
<dbReference type="EMBL" id="CP013659">
    <property type="protein sequence ID" value="ALS74005.1"/>
    <property type="molecule type" value="Genomic_DNA"/>
</dbReference>
<name>A0A0U2ZA61_9BACL</name>
<protein>
    <recommendedName>
        <fullName evidence="2">VTT domain-containing protein</fullName>
    </recommendedName>
</protein>
<dbReference type="Proteomes" id="UP000067683">
    <property type="component" value="Chromosome"/>
</dbReference>
<keyword evidence="4" id="KW-1185">Reference proteome</keyword>
<feature type="transmembrane region" description="Helical" evidence="1">
    <location>
        <begin position="153"/>
        <end position="171"/>
    </location>
</feature>
<feature type="transmembrane region" description="Helical" evidence="1">
    <location>
        <begin position="91"/>
        <end position="115"/>
    </location>
</feature>
<proteinExistence type="predicted"/>
<dbReference type="KEGG" id="prt:AUC31_01490"/>
<feature type="transmembrane region" description="Helical" evidence="1">
    <location>
        <begin position="122"/>
        <end position="147"/>
    </location>
</feature>
<feature type="transmembrane region" description="Helical" evidence="1">
    <location>
        <begin position="39"/>
        <end position="63"/>
    </location>
</feature>
<evidence type="ECO:0000313" key="3">
    <source>
        <dbReference type="EMBL" id="ALS74005.1"/>
    </source>
</evidence>
<dbReference type="RefSeq" id="WP_058380713.1">
    <property type="nucleotide sequence ID" value="NZ_CP013659.2"/>
</dbReference>
<evidence type="ECO:0000259" key="2">
    <source>
        <dbReference type="Pfam" id="PF09335"/>
    </source>
</evidence>
<sequence length="182" mass="19872">MEGLLRFLEFILLLIANIAIGTLGFIPSLLITPINLDRFGLIGGSALSISGEMIGALFGFWLYRYGAKHIPDAWQQRSWFRFFRNQSPVSVWWAVLGLRILPFVPSSAVTAGAALTRISAPAFFAASSLGKLPAVAIEIAVAFGLVLWLPRSLLYSALGMCLVILLLIALIRKRNPTKNASQ</sequence>
<feature type="domain" description="VTT" evidence="2">
    <location>
        <begin position="34"/>
        <end position="139"/>
    </location>
</feature>
<accession>A0A0U2ZA61</accession>
<feature type="transmembrane region" description="Helical" evidence="1">
    <location>
        <begin position="12"/>
        <end position="32"/>
    </location>
</feature>
<gene>
    <name evidence="3" type="ORF">AUC31_01490</name>
</gene>
<keyword evidence="1" id="KW-0812">Transmembrane</keyword>
<keyword evidence="1" id="KW-1133">Transmembrane helix</keyword>
<dbReference type="OrthoDB" id="5471155at2"/>
<keyword evidence="1" id="KW-0472">Membrane</keyword>
<reference evidence="3" key="1">
    <citation type="submission" date="2016-01" db="EMBL/GenBank/DDBJ databases">
        <title>Complete genome of Planococcus rifietoensis type strain M8.</title>
        <authorList>
            <person name="See-Too W.S."/>
        </authorList>
    </citation>
    <scope>NUCLEOTIDE SEQUENCE [LARGE SCALE GENOMIC DNA]</scope>
    <source>
        <strain evidence="3">M8</strain>
    </source>
</reference>